<dbReference type="RefSeq" id="WP_281837393.1">
    <property type="nucleotide sequence ID" value="NZ_BSDY01000023.1"/>
</dbReference>
<organism evidence="1 2">
    <name type="scientific">Propionigenium maris DSM 9537</name>
    <dbReference type="NCBI Taxonomy" id="1123000"/>
    <lineage>
        <taxon>Bacteria</taxon>
        <taxon>Fusobacteriati</taxon>
        <taxon>Fusobacteriota</taxon>
        <taxon>Fusobacteriia</taxon>
        <taxon>Fusobacteriales</taxon>
        <taxon>Fusobacteriaceae</taxon>
        <taxon>Propionigenium</taxon>
    </lineage>
</organism>
<evidence type="ECO:0000313" key="1">
    <source>
        <dbReference type="EMBL" id="GLI57717.1"/>
    </source>
</evidence>
<dbReference type="AlphaFoldDB" id="A0A9W6GPV1"/>
<name>A0A9W6GPV1_9FUSO</name>
<protein>
    <submittedName>
        <fullName evidence="1">Uncharacterized protein</fullName>
    </submittedName>
</protein>
<sequence length="126" mass="14522">MRLKIPFKFKNIKTTSERVRFDFAGHIFNIEVEYLPFRLHHNGVEAGDLKKEDGIFYMNFYNEEGELVEAGRAISHYVDLSDMYKRKMDIEEGFKIMCIPVSQKAFKAGEVTYETITSGASILAVV</sequence>
<dbReference type="EMBL" id="BSDY01000023">
    <property type="protein sequence ID" value="GLI57717.1"/>
    <property type="molecule type" value="Genomic_DNA"/>
</dbReference>
<evidence type="ECO:0000313" key="2">
    <source>
        <dbReference type="Proteomes" id="UP001144471"/>
    </source>
</evidence>
<accession>A0A9W6GPV1</accession>
<comment type="caution">
    <text evidence="1">The sequence shown here is derived from an EMBL/GenBank/DDBJ whole genome shotgun (WGS) entry which is preliminary data.</text>
</comment>
<reference evidence="1" key="1">
    <citation type="submission" date="2022-12" db="EMBL/GenBank/DDBJ databases">
        <title>Reference genome sequencing for broad-spectrum identification of bacterial and archaeal isolates by mass spectrometry.</title>
        <authorList>
            <person name="Sekiguchi Y."/>
            <person name="Tourlousse D.M."/>
        </authorList>
    </citation>
    <scope>NUCLEOTIDE SEQUENCE</scope>
    <source>
        <strain evidence="1">10succ1</strain>
    </source>
</reference>
<proteinExistence type="predicted"/>
<dbReference type="Proteomes" id="UP001144471">
    <property type="component" value="Unassembled WGS sequence"/>
</dbReference>
<gene>
    <name evidence="1" type="ORF">PM10SUCC1_32310</name>
</gene>
<keyword evidence="2" id="KW-1185">Reference proteome</keyword>